<dbReference type="Pfam" id="PF00106">
    <property type="entry name" value="adh_short"/>
    <property type="match status" value="1"/>
</dbReference>
<dbReference type="Gene3D" id="3.40.50.720">
    <property type="entry name" value="NAD(P)-binding Rossmann-like Domain"/>
    <property type="match status" value="1"/>
</dbReference>
<accession>A0A1Y2MU36</accession>
<dbReference type="STRING" id="2074.BG845_04271"/>
<protein>
    <submittedName>
        <fullName evidence="3">Serine 3-dehydrogenase</fullName>
        <ecNumber evidence="3">1.1.1.276</ecNumber>
    </submittedName>
</protein>
<dbReference type="PRINTS" id="PR00081">
    <property type="entry name" value="GDHRDH"/>
</dbReference>
<dbReference type="EMBL" id="MIGB01000025">
    <property type="protein sequence ID" value="OSY38098.1"/>
    <property type="molecule type" value="Genomic_DNA"/>
</dbReference>
<organism evidence="3 4">
    <name type="scientific">Pseudonocardia autotrophica</name>
    <name type="common">Amycolata autotrophica</name>
    <name type="synonym">Nocardia autotrophica</name>
    <dbReference type="NCBI Taxonomy" id="2074"/>
    <lineage>
        <taxon>Bacteria</taxon>
        <taxon>Bacillati</taxon>
        <taxon>Actinomycetota</taxon>
        <taxon>Actinomycetes</taxon>
        <taxon>Pseudonocardiales</taxon>
        <taxon>Pseudonocardiaceae</taxon>
        <taxon>Pseudonocardia</taxon>
    </lineage>
</organism>
<dbReference type="GO" id="GO:0031132">
    <property type="term" value="F:serine 3-dehydrogenase activity"/>
    <property type="evidence" value="ECO:0007669"/>
    <property type="project" value="UniProtKB-EC"/>
</dbReference>
<dbReference type="AlphaFoldDB" id="A0A1Y2MU36"/>
<dbReference type="PANTHER" id="PTHR42901:SF1">
    <property type="entry name" value="ALCOHOL DEHYDROGENASE"/>
    <property type="match status" value="1"/>
</dbReference>
<keyword evidence="2 3" id="KW-0560">Oxidoreductase</keyword>
<dbReference type="RefSeq" id="WP_085914462.1">
    <property type="nucleotide sequence ID" value="NZ_AP018920.1"/>
</dbReference>
<sequence length="245" mass="25921">MTAEHKTAVVTGASSGIGAATARALAKAGFHVVLGARRVERCQEIADEIGGTALALDITDADSVRAFDEAVPEAAVLVNNAGGAKGLATVEQADEDEWRWMWETNVLGTLRLTKAFLPKLRASGDGHVITVTSVAALDWYDNGAGYTGAKHAQAMLHRTLRGELLGEPIRVTEIAPGMVETEFSEVRFGGDAEKAAKVYAGLTPLTAEDVADTIVFAATRPSHVNLDQIVLKPRDQATSTRSART</sequence>
<dbReference type="OrthoDB" id="9775296at2"/>
<dbReference type="InterPro" id="IPR036291">
    <property type="entry name" value="NAD(P)-bd_dom_sf"/>
</dbReference>
<dbReference type="SUPFAM" id="SSF51735">
    <property type="entry name" value="NAD(P)-binding Rossmann-fold domains"/>
    <property type="match status" value="1"/>
</dbReference>
<evidence type="ECO:0000313" key="4">
    <source>
        <dbReference type="Proteomes" id="UP000194360"/>
    </source>
</evidence>
<reference evidence="3 4" key="1">
    <citation type="submission" date="2016-09" db="EMBL/GenBank/DDBJ databases">
        <title>Pseudonocardia autotrophica DSM535, a candidate organism with high potential of specific P450 cytochromes.</title>
        <authorList>
            <person name="Grumaz C."/>
            <person name="Vainshtein Y."/>
            <person name="Kirstahler P."/>
            <person name="Sohn K."/>
        </authorList>
    </citation>
    <scope>NUCLEOTIDE SEQUENCE [LARGE SCALE GENOMIC DNA]</scope>
    <source>
        <strain evidence="3 4">DSM 535</strain>
    </source>
</reference>
<evidence type="ECO:0000256" key="2">
    <source>
        <dbReference type="ARBA" id="ARBA00023002"/>
    </source>
</evidence>
<evidence type="ECO:0000313" key="3">
    <source>
        <dbReference type="EMBL" id="OSY38098.1"/>
    </source>
</evidence>
<dbReference type="InterPro" id="IPR002347">
    <property type="entry name" value="SDR_fam"/>
</dbReference>
<keyword evidence="4" id="KW-1185">Reference proteome</keyword>
<evidence type="ECO:0000256" key="1">
    <source>
        <dbReference type="ARBA" id="ARBA00006484"/>
    </source>
</evidence>
<dbReference type="EC" id="1.1.1.276" evidence="3"/>
<dbReference type="PANTHER" id="PTHR42901">
    <property type="entry name" value="ALCOHOL DEHYDROGENASE"/>
    <property type="match status" value="1"/>
</dbReference>
<dbReference type="FunFam" id="3.40.50.720:FF:000047">
    <property type="entry name" value="NADP-dependent L-serine/L-allo-threonine dehydrogenase"/>
    <property type="match status" value="1"/>
</dbReference>
<name>A0A1Y2MU36_PSEAH</name>
<gene>
    <name evidence="3" type="primary">sdh_1</name>
    <name evidence="3" type="ORF">BG845_04271</name>
</gene>
<comment type="similarity">
    <text evidence="1">Belongs to the short-chain dehydrogenases/reductases (SDR) family.</text>
</comment>
<comment type="caution">
    <text evidence="3">The sequence shown here is derived from an EMBL/GenBank/DDBJ whole genome shotgun (WGS) entry which is preliminary data.</text>
</comment>
<proteinExistence type="inferred from homology"/>
<dbReference type="Proteomes" id="UP000194360">
    <property type="component" value="Unassembled WGS sequence"/>
</dbReference>